<evidence type="ECO:0000256" key="1">
    <source>
        <dbReference type="SAM" id="SignalP"/>
    </source>
</evidence>
<feature type="chain" id="PRO_5016846032" evidence="1">
    <location>
        <begin position="25"/>
        <end position="261"/>
    </location>
</feature>
<reference evidence="2" key="2">
    <citation type="submission" date="2021-05" db="EMBL/GenBank/DDBJ databases">
        <title>Molecular characterization for Shewanella algae harboring chromosomal blaOXA-55-like strains isolated from clinical and environment sample.</title>
        <authorList>
            <person name="Ohama Y."/>
            <person name="Aoki K."/>
            <person name="Harada S."/>
            <person name="Moriya K."/>
            <person name="Ishii Y."/>
            <person name="Tateda K."/>
        </authorList>
    </citation>
    <scope>NUCLEOTIDE SEQUENCE</scope>
    <source>
        <strain evidence="2">TUM17379</strain>
    </source>
</reference>
<evidence type="ECO:0000313" key="4">
    <source>
        <dbReference type="Proteomes" id="UP000254069"/>
    </source>
</evidence>
<organism evidence="3 4">
    <name type="scientific">Shewanella algae</name>
    <dbReference type="NCBI Taxonomy" id="38313"/>
    <lineage>
        <taxon>Bacteria</taxon>
        <taxon>Pseudomonadati</taxon>
        <taxon>Pseudomonadota</taxon>
        <taxon>Gammaproteobacteria</taxon>
        <taxon>Alteromonadales</taxon>
        <taxon>Shewanellaceae</taxon>
        <taxon>Shewanella</taxon>
    </lineage>
</organism>
<evidence type="ECO:0000313" key="3">
    <source>
        <dbReference type="EMBL" id="SUI80619.1"/>
    </source>
</evidence>
<dbReference type="GO" id="GO:0030973">
    <property type="term" value="F:molybdate ion binding"/>
    <property type="evidence" value="ECO:0007669"/>
    <property type="project" value="TreeGrafter"/>
</dbReference>
<evidence type="ECO:0000313" key="2">
    <source>
        <dbReference type="EMBL" id="BCV46171.1"/>
    </source>
</evidence>
<keyword evidence="4" id="KW-1185">Reference proteome</keyword>
<accession>A0A380AGE7</accession>
<feature type="signal peptide" evidence="1">
    <location>
        <begin position="1"/>
        <end position="24"/>
    </location>
</feature>
<keyword evidence="1" id="KW-0732">Signal</keyword>
<dbReference type="EMBL" id="AP024613">
    <property type="protein sequence ID" value="BCV46171.1"/>
    <property type="molecule type" value="Genomic_DNA"/>
</dbReference>
<dbReference type="AlphaFoldDB" id="A0A380AGE7"/>
<dbReference type="Gene3D" id="3.40.190.10">
    <property type="entry name" value="Periplasmic binding protein-like II"/>
    <property type="match status" value="2"/>
</dbReference>
<sequence length="261" mass="28298">MKHKFKSKLLLLALGCTLSFGSWAETLKVITSGGFAGTLTAMEKQIEQDTGLDLIISYGSSSGGAHDSIPERLKRNEAFDVLILSQSSLNKLTEKGYVRSDSHRDLVRSRIGMCVKAGTAKPDISTEEAFIKVLQQADSIGYSASASGTYLASKLWPEMGLWQMIEPKSKRVLSERVATVVARGELQIGFQQISEILPIAGAEFVGPIPDKFQKVTTFSSGITQSSLQPEAAKRLIDYLASDKPYVLSSIRHSGLDPVAAE</sequence>
<name>A0A380AGE7_9GAMM</name>
<dbReference type="Proteomes" id="UP000825078">
    <property type="component" value="Chromosome"/>
</dbReference>
<dbReference type="RefSeq" id="WP_044734998.1">
    <property type="nucleotide sequence ID" value="NZ_AP024609.1"/>
</dbReference>
<dbReference type="Proteomes" id="UP000254069">
    <property type="component" value="Unassembled WGS sequence"/>
</dbReference>
<protein>
    <submittedName>
        <fullName evidence="3">Molybdate ABC transporter, periplasmic molybdate-binding protein</fullName>
    </submittedName>
    <submittedName>
        <fullName evidence="2">Substrate-binding protein ABC superfamily, PerI-bind</fullName>
    </submittedName>
</protein>
<dbReference type="InterPro" id="IPR050682">
    <property type="entry name" value="ModA/WtpA"/>
</dbReference>
<dbReference type="EMBL" id="UGYO01000001">
    <property type="protein sequence ID" value="SUI80619.1"/>
    <property type="molecule type" value="Genomic_DNA"/>
</dbReference>
<dbReference type="GO" id="GO:0015689">
    <property type="term" value="P:molybdate ion transport"/>
    <property type="evidence" value="ECO:0007669"/>
    <property type="project" value="TreeGrafter"/>
</dbReference>
<gene>
    <name evidence="3" type="ORF">NCTC10738_02802</name>
    <name evidence="2" type="ORF">TUM17379_31890</name>
</gene>
<proteinExistence type="predicted"/>
<dbReference type="PANTHER" id="PTHR30632">
    <property type="entry name" value="MOLYBDATE-BINDING PERIPLASMIC PROTEIN"/>
    <property type="match status" value="1"/>
</dbReference>
<reference evidence="3 4" key="1">
    <citation type="submission" date="2018-06" db="EMBL/GenBank/DDBJ databases">
        <authorList>
            <consortium name="Pathogen Informatics"/>
            <person name="Doyle S."/>
        </authorList>
    </citation>
    <scope>NUCLEOTIDE SEQUENCE [LARGE SCALE GENOMIC DNA]</scope>
    <source>
        <strain evidence="3 4">NCTC10738</strain>
    </source>
</reference>
<dbReference type="KEGG" id="salg:BS332_01725"/>
<dbReference type="Pfam" id="PF13531">
    <property type="entry name" value="SBP_bac_11"/>
    <property type="match status" value="1"/>
</dbReference>
<dbReference type="PANTHER" id="PTHR30632:SF11">
    <property type="entry name" value="BLR4797 PROTEIN"/>
    <property type="match status" value="1"/>
</dbReference>
<dbReference type="SUPFAM" id="SSF53850">
    <property type="entry name" value="Periplasmic binding protein-like II"/>
    <property type="match status" value="1"/>
</dbReference>